<keyword evidence="2" id="KW-1185">Reference proteome</keyword>
<evidence type="ECO:0008006" key="3">
    <source>
        <dbReference type="Google" id="ProtNLM"/>
    </source>
</evidence>
<evidence type="ECO:0000313" key="2">
    <source>
        <dbReference type="Proteomes" id="UP000295164"/>
    </source>
</evidence>
<accession>A0A4R4E8E4</accession>
<dbReference type="EMBL" id="SKFH01000003">
    <property type="protein sequence ID" value="TCZ74058.1"/>
    <property type="molecule type" value="Genomic_DNA"/>
</dbReference>
<dbReference type="AlphaFoldDB" id="A0A4R4E8E4"/>
<dbReference type="Proteomes" id="UP000295164">
    <property type="component" value="Unassembled WGS sequence"/>
</dbReference>
<name>A0A4R4E8E4_9BACT</name>
<dbReference type="OrthoDB" id="679434at2"/>
<sequence>MSTKNQFEVKPYSITELANLYGVTNRTIKNWLTPHAESIGTKVGRLYTALQVKTIFEKIGLPGKLDE</sequence>
<comment type="caution">
    <text evidence="1">The sequence shown here is derived from an EMBL/GenBank/DDBJ whole genome shotgun (WGS) entry which is preliminary data.</text>
</comment>
<proteinExistence type="predicted"/>
<dbReference type="RefSeq" id="WP_131850657.1">
    <property type="nucleotide sequence ID" value="NZ_SKFH01000003.1"/>
</dbReference>
<protein>
    <recommendedName>
        <fullName evidence="3">DNA-binding protein</fullName>
    </recommendedName>
</protein>
<gene>
    <name evidence="1" type="ORF">E0486_03000</name>
</gene>
<reference evidence="1 2" key="1">
    <citation type="submission" date="2019-03" db="EMBL/GenBank/DDBJ databases">
        <authorList>
            <person name="Kim M.K.M."/>
        </authorList>
    </citation>
    <scope>NUCLEOTIDE SEQUENCE [LARGE SCALE GENOMIC DNA]</scope>
    <source>
        <strain evidence="1 2">17J68-15</strain>
    </source>
</reference>
<organism evidence="1 2">
    <name type="scientific">Flaviaesturariibacter aridisoli</name>
    <dbReference type="NCBI Taxonomy" id="2545761"/>
    <lineage>
        <taxon>Bacteria</taxon>
        <taxon>Pseudomonadati</taxon>
        <taxon>Bacteroidota</taxon>
        <taxon>Chitinophagia</taxon>
        <taxon>Chitinophagales</taxon>
        <taxon>Chitinophagaceae</taxon>
        <taxon>Flaviaestuariibacter</taxon>
    </lineage>
</organism>
<evidence type="ECO:0000313" key="1">
    <source>
        <dbReference type="EMBL" id="TCZ74058.1"/>
    </source>
</evidence>